<dbReference type="GO" id="GO:0070475">
    <property type="term" value="P:rRNA base methylation"/>
    <property type="evidence" value="ECO:0007669"/>
    <property type="project" value="TreeGrafter"/>
</dbReference>
<dbReference type="Pfam" id="PF01189">
    <property type="entry name" value="Methyltr_RsmB-F"/>
    <property type="match status" value="1"/>
</dbReference>
<proteinExistence type="inferred from homology"/>
<dbReference type="InterPro" id="IPR049561">
    <property type="entry name" value="NSUN5_7_fdxn-like"/>
</dbReference>
<organism evidence="7 8">
    <name type="scientific">Polypedilum vanderplanki</name>
    <name type="common">Sleeping chironomid midge</name>
    <dbReference type="NCBI Taxonomy" id="319348"/>
    <lineage>
        <taxon>Eukaryota</taxon>
        <taxon>Metazoa</taxon>
        <taxon>Ecdysozoa</taxon>
        <taxon>Arthropoda</taxon>
        <taxon>Hexapoda</taxon>
        <taxon>Insecta</taxon>
        <taxon>Pterygota</taxon>
        <taxon>Neoptera</taxon>
        <taxon>Endopterygota</taxon>
        <taxon>Diptera</taxon>
        <taxon>Nematocera</taxon>
        <taxon>Chironomoidea</taxon>
        <taxon>Chironomidae</taxon>
        <taxon>Chironominae</taxon>
        <taxon>Polypedilum</taxon>
        <taxon>Polypedilum</taxon>
    </lineage>
</organism>
<feature type="binding site" evidence="5">
    <location>
        <position position="167"/>
    </location>
    <ligand>
        <name>S-adenosyl-L-methionine</name>
        <dbReference type="ChEBI" id="CHEBI:59789"/>
    </ligand>
</feature>
<feature type="active site" description="Nucleophile" evidence="5">
    <location>
        <position position="237"/>
    </location>
</feature>
<dbReference type="InterPro" id="IPR049560">
    <property type="entry name" value="MeTrfase_RsmB-F_NOP2_cat"/>
</dbReference>
<keyword evidence="3 5" id="KW-0949">S-adenosyl-L-methionine</keyword>
<keyword evidence="8" id="KW-1185">Reference proteome</keyword>
<dbReference type="InterPro" id="IPR029063">
    <property type="entry name" value="SAM-dependent_MTases_sf"/>
</dbReference>
<feature type="binding site" evidence="5">
    <location>
        <begin position="116"/>
        <end position="122"/>
    </location>
    <ligand>
        <name>S-adenosyl-L-methionine</name>
        <dbReference type="ChEBI" id="CHEBI:59789"/>
    </ligand>
</feature>
<dbReference type="AlphaFoldDB" id="A0A9J6CNM8"/>
<dbReference type="InterPro" id="IPR001678">
    <property type="entry name" value="MeTrfase_RsmB-F_NOP2_dom"/>
</dbReference>
<feature type="binding site" evidence="5">
    <location>
        <position position="140"/>
    </location>
    <ligand>
        <name>S-adenosyl-L-methionine</name>
        <dbReference type="ChEBI" id="CHEBI:59789"/>
    </ligand>
</feature>
<dbReference type="Gene3D" id="3.30.70.1170">
    <property type="entry name" value="Sun protein, domain 3"/>
    <property type="match status" value="1"/>
</dbReference>
<keyword evidence="1 5" id="KW-0489">Methyltransferase</keyword>
<dbReference type="OrthoDB" id="435282at2759"/>
<keyword evidence="4 5" id="KW-0694">RNA-binding</keyword>
<evidence type="ECO:0000256" key="5">
    <source>
        <dbReference type="PROSITE-ProRule" id="PRU01023"/>
    </source>
</evidence>
<dbReference type="GO" id="GO:0003723">
    <property type="term" value="F:RNA binding"/>
    <property type="evidence" value="ECO:0007669"/>
    <property type="project" value="UniProtKB-UniRule"/>
</dbReference>
<comment type="caution">
    <text evidence="7">The sequence shown here is derived from an EMBL/GenBank/DDBJ whole genome shotgun (WGS) entry which is preliminary data.</text>
</comment>
<dbReference type="PANTHER" id="PTHR22807:SF4">
    <property type="entry name" value="28S RRNA (CYTOSINE-C(5))-METHYLTRANSFERASE"/>
    <property type="match status" value="1"/>
</dbReference>
<evidence type="ECO:0000313" key="7">
    <source>
        <dbReference type="EMBL" id="KAG5683227.1"/>
    </source>
</evidence>
<keyword evidence="2 5" id="KW-0808">Transferase</keyword>
<gene>
    <name evidence="7" type="ORF">PVAND_012520</name>
</gene>
<comment type="similarity">
    <text evidence="5">Belongs to the class I-like SAM-binding methyltransferase superfamily. RsmB/NOP family.</text>
</comment>
<reference evidence="7" key="1">
    <citation type="submission" date="2021-03" db="EMBL/GenBank/DDBJ databases">
        <title>Chromosome level genome of the anhydrobiotic midge Polypedilum vanderplanki.</title>
        <authorList>
            <person name="Yoshida Y."/>
            <person name="Kikawada T."/>
            <person name="Gusev O."/>
        </authorList>
    </citation>
    <scope>NUCLEOTIDE SEQUENCE</scope>
    <source>
        <strain evidence="7">NIAS01</strain>
        <tissue evidence="7">Whole body or cell culture</tissue>
    </source>
</reference>
<dbReference type="Proteomes" id="UP001107558">
    <property type="component" value="Chromosome 1"/>
</dbReference>
<evidence type="ECO:0000313" key="8">
    <source>
        <dbReference type="Proteomes" id="UP001107558"/>
    </source>
</evidence>
<evidence type="ECO:0000256" key="2">
    <source>
        <dbReference type="ARBA" id="ARBA00022679"/>
    </source>
</evidence>
<dbReference type="EMBL" id="JADBJN010000001">
    <property type="protein sequence ID" value="KAG5683227.1"/>
    <property type="molecule type" value="Genomic_DNA"/>
</dbReference>
<dbReference type="PRINTS" id="PR02008">
    <property type="entry name" value="RCMTFAMILY"/>
</dbReference>
<evidence type="ECO:0000256" key="3">
    <source>
        <dbReference type="ARBA" id="ARBA00022691"/>
    </source>
</evidence>
<dbReference type="GO" id="GO:0008173">
    <property type="term" value="F:RNA methyltransferase activity"/>
    <property type="evidence" value="ECO:0007669"/>
    <property type="project" value="InterPro"/>
</dbReference>
<evidence type="ECO:0000256" key="1">
    <source>
        <dbReference type="ARBA" id="ARBA00022603"/>
    </source>
</evidence>
<dbReference type="Pfam" id="PF21148">
    <property type="entry name" value="NSUN5_fdxn-like"/>
    <property type="match status" value="1"/>
</dbReference>
<feature type="binding site" evidence="5">
    <location>
        <position position="185"/>
    </location>
    <ligand>
        <name>S-adenosyl-L-methionine</name>
        <dbReference type="ChEBI" id="CHEBI:59789"/>
    </ligand>
</feature>
<dbReference type="GO" id="GO:0005730">
    <property type="term" value="C:nucleolus"/>
    <property type="evidence" value="ECO:0007669"/>
    <property type="project" value="TreeGrafter"/>
</dbReference>
<protein>
    <recommendedName>
        <fullName evidence="6">SAM-dependent MTase RsmB/NOP-type domain-containing protein</fullName>
    </recommendedName>
</protein>
<sequence length="372" mass="42911">MHFNPFISVPRYIRLNTLLMKKAEAMEYFEREGWKFIENTFETYDEFIEAVQHLDDESFMVDFHIKNLFIFPASSKKHFASNELAAEGKLLLQDKASCLPSFLLNPPHKSTVLDMCAAPGNKTTHLAAIMKNKGKIYAVEMNAKRYQTLTKMVEGTNATIIQTMNRDVLEIKDEEVPNIQYILLDPSCSGSGIVNRFASDINKDSNRLYKLSGLQFKLLTHAMTSFPNVKRIVYSTCSVYPEENEEVVLNCLQRIGHFKLVNAAELMNNQWNNFGNETSYPNLGSKVLYARMGEDGYKSDLTNGFFVAVLERCEEDEFNEFYLQKQQNIAVHNEKFGKRKAEKVDENVKEEVQEEIVKPKKKKKWINKGYNQ</sequence>
<accession>A0A9J6CNM8</accession>
<dbReference type="PANTHER" id="PTHR22807">
    <property type="entry name" value="NOP2 YEAST -RELATED NOL1/NOP2/FMU SUN DOMAIN-CONTAINING"/>
    <property type="match status" value="1"/>
</dbReference>
<evidence type="ECO:0000259" key="6">
    <source>
        <dbReference type="PROSITE" id="PS51686"/>
    </source>
</evidence>
<evidence type="ECO:0000256" key="4">
    <source>
        <dbReference type="ARBA" id="ARBA00022884"/>
    </source>
</evidence>
<feature type="domain" description="SAM-dependent MTase RsmB/NOP-type" evidence="6">
    <location>
        <begin position="1"/>
        <end position="313"/>
    </location>
</feature>
<dbReference type="InterPro" id="IPR023267">
    <property type="entry name" value="RCMT"/>
</dbReference>
<dbReference type="SUPFAM" id="SSF53335">
    <property type="entry name" value="S-adenosyl-L-methionine-dependent methyltransferases"/>
    <property type="match status" value="1"/>
</dbReference>
<dbReference type="PROSITE" id="PS51686">
    <property type="entry name" value="SAM_MT_RSMB_NOP"/>
    <property type="match status" value="1"/>
</dbReference>
<name>A0A9J6CNM8_POLVA</name>
<dbReference type="Gene3D" id="3.40.50.150">
    <property type="entry name" value="Vaccinia Virus protein VP39"/>
    <property type="match status" value="1"/>
</dbReference>